<sequence>EWRMCHSLCATRYGQGWINYMHYLALSRLCKCNGRKADCQIDDRDGAVCGAESRRVVSTIDRYIHASSLEINRIIICQYGLISIRT</sequence>
<evidence type="ECO:0000313" key="1">
    <source>
        <dbReference type="EMBL" id="GMS97391.1"/>
    </source>
</evidence>
<feature type="non-terminal residue" evidence="1">
    <location>
        <position position="1"/>
    </location>
</feature>
<evidence type="ECO:0000313" key="2">
    <source>
        <dbReference type="Proteomes" id="UP001432027"/>
    </source>
</evidence>
<dbReference type="Proteomes" id="UP001432027">
    <property type="component" value="Unassembled WGS sequence"/>
</dbReference>
<accession>A0AAV5TSX9</accession>
<keyword evidence="2" id="KW-1185">Reference proteome</keyword>
<dbReference type="AlphaFoldDB" id="A0AAV5TSX9"/>
<gene>
    <name evidence="1" type="ORF">PENTCL1PPCAC_19566</name>
</gene>
<organism evidence="1 2">
    <name type="scientific">Pristionchus entomophagus</name>
    <dbReference type="NCBI Taxonomy" id="358040"/>
    <lineage>
        <taxon>Eukaryota</taxon>
        <taxon>Metazoa</taxon>
        <taxon>Ecdysozoa</taxon>
        <taxon>Nematoda</taxon>
        <taxon>Chromadorea</taxon>
        <taxon>Rhabditida</taxon>
        <taxon>Rhabditina</taxon>
        <taxon>Diplogasteromorpha</taxon>
        <taxon>Diplogasteroidea</taxon>
        <taxon>Neodiplogasteridae</taxon>
        <taxon>Pristionchus</taxon>
    </lineage>
</organism>
<comment type="caution">
    <text evidence="1">The sequence shown here is derived from an EMBL/GenBank/DDBJ whole genome shotgun (WGS) entry which is preliminary data.</text>
</comment>
<proteinExistence type="predicted"/>
<reference evidence="1" key="1">
    <citation type="submission" date="2023-10" db="EMBL/GenBank/DDBJ databases">
        <title>Genome assembly of Pristionchus species.</title>
        <authorList>
            <person name="Yoshida K."/>
            <person name="Sommer R.J."/>
        </authorList>
    </citation>
    <scope>NUCLEOTIDE SEQUENCE</scope>
    <source>
        <strain evidence="1">RS0144</strain>
    </source>
</reference>
<name>A0AAV5TSX9_9BILA</name>
<dbReference type="EMBL" id="BTSX01000004">
    <property type="protein sequence ID" value="GMS97391.1"/>
    <property type="molecule type" value="Genomic_DNA"/>
</dbReference>
<protein>
    <submittedName>
        <fullName evidence="1">Uncharacterized protein</fullName>
    </submittedName>
</protein>